<dbReference type="SUPFAM" id="SSF52540">
    <property type="entry name" value="P-loop containing nucleoside triphosphate hydrolases"/>
    <property type="match status" value="1"/>
</dbReference>
<accession>A0A1W1YXN5</accession>
<name>A0A1W1YXN5_9RHOB</name>
<evidence type="ECO:0008006" key="3">
    <source>
        <dbReference type="Google" id="ProtNLM"/>
    </source>
</evidence>
<protein>
    <recommendedName>
        <fullName evidence="3">Sulfotransferase family protein</fullName>
    </recommendedName>
</protein>
<dbReference type="OrthoDB" id="7904151at2"/>
<reference evidence="1 2" key="1">
    <citation type="submission" date="2017-04" db="EMBL/GenBank/DDBJ databases">
        <authorList>
            <person name="Afonso C.L."/>
            <person name="Miller P.J."/>
            <person name="Scott M.A."/>
            <person name="Spackman E."/>
            <person name="Goraichik I."/>
            <person name="Dimitrov K.M."/>
            <person name="Suarez D.L."/>
            <person name="Swayne D.E."/>
        </authorList>
    </citation>
    <scope>NUCLEOTIDE SEQUENCE [LARGE SCALE GENOMIC DNA]</scope>
    <source>
        <strain evidence="1 2">CGMCC 1.12644</strain>
    </source>
</reference>
<evidence type="ECO:0000313" key="2">
    <source>
        <dbReference type="Proteomes" id="UP000192330"/>
    </source>
</evidence>
<evidence type="ECO:0000313" key="1">
    <source>
        <dbReference type="EMBL" id="SMC40591.1"/>
    </source>
</evidence>
<gene>
    <name evidence="1" type="ORF">SAMN06295998_10136</name>
</gene>
<dbReference type="AlphaFoldDB" id="A0A1W1YXN5"/>
<proteinExistence type="predicted"/>
<dbReference type="InterPro" id="IPR027417">
    <property type="entry name" value="P-loop_NTPase"/>
</dbReference>
<organism evidence="1 2">
    <name type="scientific">Primorskyibacter flagellatus</name>
    <dbReference type="NCBI Taxonomy" id="1387277"/>
    <lineage>
        <taxon>Bacteria</taxon>
        <taxon>Pseudomonadati</taxon>
        <taxon>Pseudomonadota</taxon>
        <taxon>Alphaproteobacteria</taxon>
        <taxon>Rhodobacterales</taxon>
        <taxon>Roseobacteraceae</taxon>
        <taxon>Primorskyibacter</taxon>
    </lineage>
</organism>
<dbReference type="STRING" id="1387277.SAMN06295998_10136"/>
<dbReference type="Proteomes" id="UP000192330">
    <property type="component" value="Unassembled WGS sequence"/>
</dbReference>
<dbReference type="RefSeq" id="WP_084349802.1">
    <property type="nucleotide sequence ID" value="NZ_FWYD01000001.1"/>
</dbReference>
<sequence>MIDDAFPQTGWQIRGFDAPITRFQVFGERSSGTNFVKRLIGRNTGLTPIEDLGWKHGFPHMTAIPRDVAVICVARNAVDWARSMFTKPWHCTPAMQSLPFDAFIRAEWDTIADRPRYFPQVQALGGAGAPLQLDRHPLTGRRFANIFDLRRHKLEGLMGLAERECCVVFVRLESAQAAPEVFLSDLCAGLHLPVPDAPFRPVNKRLGSRFKPAVPSRPDLPNRMSAGDRAFMLSCLDTVMESGLGYDYTI</sequence>
<dbReference type="EMBL" id="FWYD01000001">
    <property type="protein sequence ID" value="SMC40591.1"/>
    <property type="molecule type" value="Genomic_DNA"/>
</dbReference>
<keyword evidence="2" id="KW-1185">Reference proteome</keyword>